<proteinExistence type="predicted"/>
<reference evidence="1 2" key="1">
    <citation type="submission" date="2016-04" db="EMBL/GenBank/DDBJ databases">
        <title>High quality genome of the nematocidal Bacillus thuringiensis MYBT18246.</title>
        <authorList>
            <person name="Hollensteiner J."/>
            <person name="Poehlein A."/>
            <person name="Sproeer C."/>
            <person name="Bunk B."/>
            <person name="Rosenstiel P."/>
            <person name="Schulenburg H."/>
            <person name="Liesegang H."/>
        </authorList>
    </citation>
    <scope>NUCLEOTIDE SEQUENCE [LARGE SCALE GENOMIC DNA]</scope>
    <source>
        <strain evidence="1 2">MYBT18246</strain>
    </source>
</reference>
<evidence type="ECO:0000313" key="2">
    <source>
        <dbReference type="Proteomes" id="UP000092743"/>
    </source>
</evidence>
<dbReference type="RefSeq" id="WP_065486099.1">
    <property type="nucleotide sequence ID" value="NZ_CP015350.1"/>
</dbReference>
<name>A0A9W3X2D2_BACTU</name>
<dbReference type="EMBL" id="CP015350">
    <property type="protein sequence ID" value="ANS50190.1"/>
    <property type="molecule type" value="Genomic_DNA"/>
</dbReference>
<sequence length="59" mass="7094">MRQVQNKLENEISILRRLIDRYKRCSDSESICMVLAYEYGLQVLLEIHEMSKQKEAMLF</sequence>
<protein>
    <submittedName>
        <fullName evidence="1">Uncharacterized protein</fullName>
    </submittedName>
</protein>
<dbReference type="AlphaFoldDB" id="A0A9W3X2D2"/>
<accession>A0A9W3X2D2</accession>
<gene>
    <name evidence="1" type="ORF">BT246_48540</name>
</gene>
<dbReference type="Proteomes" id="UP000092743">
    <property type="component" value="Chromosome"/>
</dbReference>
<organism evidence="1 2">
    <name type="scientific">Bacillus thuringiensis</name>
    <dbReference type="NCBI Taxonomy" id="1428"/>
    <lineage>
        <taxon>Bacteria</taxon>
        <taxon>Bacillati</taxon>
        <taxon>Bacillota</taxon>
        <taxon>Bacilli</taxon>
        <taxon>Bacillales</taxon>
        <taxon>Bacillaceae</taxon>
        <taxon>Bacillus</taxon>
        <taxon>Bacillus cereus group</taxon>
    </lineage>
</organism>
<evidence type="ECO:0000313" key="1">
    <source>
        <dbReference type="EMBL" id="ANS50190.1"/>
    </source>
</evidence>